<evidence type="ECO:0000256" key="1">
    <source>
        <dbReference type="ARBA" id="ARBA00005664"/>
    </source>
</evidence>
<accession>A0AA43TTH1</accession>
<evidence type="ECO:0000256" key="2">
    <source>
        <dbReference type="ARBA" id="ARBA00022676"/>
    </source>
</evidence>
<name>A0AA43TTH1_9LECA</name>
<keyword evidence="3" id="KW-0808">Transferase</keyword>
<keyword evidence="5" id="KW-1185">Reference proteome</keyword>
<dbReference type="InterPro" id="IPR008630">
    <property type="entry name" value="Glyco_trans_34"/>
</dbReference>
<dbReference type="GO" id="GO:0006487">
    <property type="term" value="P:protein N-linked glycosylation"/>
    <property type="evidence" value="ECO:0007669"/>
    <property type="project" value="TreeGrafter"/>
</dbReference>
<protein>
    <recommendedName>
        <fullName evidence="6">Glycosyltransferase family 34 protein</fullName>
    </recommendedName>
</protein>
<dbReference type="Proteomes" id="UP001161017">
    <property type="component" value="Unassembled WGS sequence"/>
</dbReference>
<dbReference type="Gene3D" id="3.90.550.10">
    <property type="entry name" value="Spore Coat Polysaccharide Biosynthesis Protein SpsA, Chain A"/>
    <property type="match status" value="1"/>
</dbReference>
<reference evidence="4" key="1">
    <citation type="journal article" date="2023" name="Genome Biol. Evol.">
        <title>First Whole Genome Sequence and Flow Cytometry Genome Size Data for the Lichen-Forming Fungus Ramalina farinacea (Ascomycota).</title>
        <authorList>
            <person name="Llewellyn T."/>
            <person name="Mian S."/>
            <person name="Hill R."/>
            <person name="Leitch I.J."/>
            <person name="Gaya E."/>
        </authorList>
    </citation>
    <scope>NUCLEOTIDE SEQUENCE</scope>
    <source>
        <strain evidence="4">LIQ254RAFAR</strain>
    </source>
</reference>
<organism evidence="4 5">
    <name type="scientific">Ramalina farinacea</name>
    <dbReference type="NCBI Taxonomy" id="258253"/>
    <lineage>
        <taxon>Eukaryota</taxon>
        <taxon>Fungi</taxon>
        <taxon>Dikarya</taxon>
        <taxon>Ascomycota</taxon>
        <taxon>Pezizomycotina</taxon>
        <taxon>Lecanoromycetes</taxon>
        <taxon>OSLEUM clade</taxon>
        <taxon>Lecanoromycetidae</taxon>
        <taxon>Lecanorales</taxon>
        <taxon>Lecanorineae</taxon>
        <taxon>Ramalinaceae</taxon>
        <taxon>Ramalina</taxon>
    </lineage>
</organism>
<dbReference type="InterPro" id="IPR029044">
    <property type="entry name" value="Nucleotide-diphossugar_trans"/>
</dbReference>
<dbReference type="GO" id="GO:0000139">
    <property type="term" value="C:Golgi membrane"/>
    <property type="evidence" value="ECO:0007669"/>
    <property type="project" value="TreeGrafter"/>
</dbReference>
<comment type="similarity">
    <text evidence="1">Belongs to the glycosyltransferase 34 family.</text>
</comment>
<evidence type="ECO:0000313" key="5">
    <source>
        <dbReference type="Proteomes" id="UP001161017"/>
    </source>
</evidence>
<dbReference type="PANTHER" id="PTHR31306:SF8">
    <property type="entry name" value="GLYCOSYLTRANSFERASE FAMILY 34 PROTEIN"/>
    <property type="match status" value="1"/>
</dbReference>
<evidence type="ECO:0000256" key="3">
    <source>
        <dbReference type="ARBA" id="ARBA00022679"/>
    </source>
</evidence>
<dbReference type="GO" id="GO:0016757">
    <property type="term" value="F:glycosyltransferase activity"/>
    <property type="evidence" value="ECO:0007669"/>
    <property type="project" value="UniProtKB-KW"/>
</dbReference>
<comment type="caution">
    <text evidence="4">The sequence shown here is derived from an EMBL/GenBank/DDBJ whole genome shotgun (WGS) entry which is preliminary data.</text>
</comment>
<dbReference type="EMBL" id="JAPUFD010000005">
    <property type="protein sequence ID" value="MDI1487124.1"/>
    <property type="molecule type" value="Genomic_DNA"/>
</dbReference>
<gene>
    <name evidence="4" type="ORF">OHK93_006392</name>
</gene>
<dbReference type="PANTHER" id="PTHR31306">
    <property type="entry name" value="ALPHA-1,6-MANNOSYLTRANSFERASE MNN11-RELATED"/>
    <property type="match status" value="1"/>
</dbReference>
<proteinExistence type="inferred from homology"/>
<keyword evidence="2" id="KW-0328">Glycosyltransferase</keyword>
<evidence type="ECO:0000313" key="4">
    <source>
        <dbReference type="EMBL" id="MDI1487124.1"/>
    </source>
</evidence>
<dbReference type="AlphaFoldDB" id="A0AA43TTH1"/>
<sequence>MLSDKKMIAFWNIRLLFAIPLTLILAFLFHGQLWGSAITPITKHAEYSTAIDDDGGTVYGKLSSSPRILQTTMLLGDQSNNITERCIKTHLEHGDRWGYKTIVLRRDFMSFEHENGANSGYPKLLWDKALHMLSLLLDELKKPDDVRAEWLIWFDSDTILLNPNIPWSLFLPAVDYLPDEPPINYIASYDPNGLNSGLYMIRVTPWAVRYLTSVSSLSVLRPDAELASNTEQNWQRWVLKQPDFGAHAIFQPDIWYQKVLSSWLPDPNPQAGDMQVHFAGLREYNEKLADMEMWLGKREEMQTDKEHMPLEKSGYPERVAEYWALTAQSKDAVRLASEMKANEEWAALDEVSKQRIEAEEMALREILMDFFWKPDELRTHVANLDDLWRAVDMEQQR</sequence>
<evidence type="ECO:0008006" key="6">
    <source>
        <dbReference type="Google" id="ProtNLM"/>
    </source>
</evidence>